<dbReference type="GO" id="GO:0016787">
    <property type="term" value="F:hydrolase activity"/>
    <property type="evidence" value="ECO:0007669"/>
    <property type="project" value="UniProtKB-KW"/>
</dbReference>
<reference evidence="4" key="2">
    <citation type="submission" date="2020-09" db="EMBL/GenBank/DDBJ databases">
        <authorList>
            <person name="Sun Q."/>
            <person name="Zhou Y."/>
        </authorList>
    </citation>
    <scope>NUCLEOTIDE SEQUENCE</scope>
    <source>
        <strain evidence="4">CGMCC 1.15343</strain>
    </source>
</reference>
<protein>
    <recommendedName>
        <fullName evidence="6">Superfamily II DNA or RNA helicase, SNF2 family</fullName>
    </recommendedName>
</protein>
<keyword evidence="5" id="KW-1185">Reference proteome</keyword>
<dbReference type="InterPro" id="IPR049730">
    <property type="entry name" value="SNF2/RAD54-like_C"/>
</dbReference>
<dbReference type="InterPro" id="IPR027417">
    <property type="entry name" value="P-loop_NTPase"/>
</dbReference>
<dbReference type="Gene3D" id="3.40.50.300">
    <property type="entry name" value="P-loop containing nucleotide triphosphate hydrolases"/>
    <property type="match status" value="1"/>
</dbReference>
<dbReference type="PANTHER" id="PTHR10799">
    <property type="entry name" value="SNF2/RAD54 HELICASE FAMILY"/>
    <property type="match status" value="1"/>
</dbReference>
<evidence type="ECO:0000259" key="2">
    <source>
        <dbReference type="PROSITE" id="PS51192"/>
    </source>
</evidence>
<dbReference type="Pfam" id="PF00176">
    <property type="entry name" value="SNF2-rel_dom"/>
    <property type="match status" value="1"/>
</dbReference>
<evidence type="ECO:0000313" key="4">
    <source>
        <dbReference type="EMBL" id="GGC73054.1"/>
    </source>
</evidence>
<feature type="domain" description="Helicase ATP-binding" evidence="2">
    <location>
        <begin position="522"/>
        <end position="680"/>
    </location>
</feature>
<gene>
    <name evidence="4" type="ORF">GCM10011387_28210</name>
</gene>
<accession>A0A916UGN3</accession>
<dbReference type="SMART" id="SM00490">
    <property type="entry name" value="HELICc"/>
    <property type="match status" value="1"/>
</dbReference>
<comment type="caution">
    <text evidence="4">The sequence shown here is derived from an EMBL/GenBank/DDBJ whole genome shotgun (WGS) entry which is preliminary data.</text>
</comment>
<dbReference type="Proteomes" id="UP000651668">
    <property type="component" value="Unassembled WGS sequence"/>
</dbReference>
<dbReference type="SUPFAM" id="SSF52540">
    <property type="entry name" value="P-loop containing nucleoside triphosphate hydrolases"/>
    <property type="match status" value="2"/>
</dbReference>
<sequence length="967" mass="111506">MPEQDPLYPEINNLKSSLLAQTAWQLPLTDKQPEGKQRILVLRKHKYYTHFVAELYEAAVGSNGKLKNPLVLIDPLDFIWKVNDPEALKFYAAIARLRTSYDAEHTAADMEGLRALVKNPLQLEVYYHDPEKSANVNIRSIVKVSLGMYQLDLRLEVVLRNAFYEITARLYIGEKAYQLDLLNFKFQYFVLYNGVMQLIDNLAYLQVIEVFRRNNNRLYFPEAAYDEFQRTILSKLEGKVKIHYAYLKPATKKQLAENNFNTENEQLIYLSDSGDYVLITPVIRYGNVEVPVLSQQQIYALDSTGIPFTVQRDQALEDNFIRMLRHQHPLFLEQDAQECYYLHKKRFLDEGWFLGAFDYWQQQEIRVLGFNDLADNKLNPNAAKISIEVISGLDWFETGVKITYGKQRVSLKHLAKALRNKSKFVELGDGTMGVLPEEWIAKLSAYLEAGTVVEEVVRTPKVNLMSIDALYDDEMLTAPVRLELKNFRAKLENFNVIGQVPVPEDFLGELRHYQQEGLNWLNFLDSFGFGGCLADDMGLGKTIQVIAFLLLQKQKTAAPSMIIVPATLIFNWQSEIRKFAPALRVHTVYGADRDKHVDEFDQYDVVLSFYGTILQDVRHLKHYRFNYIFLDESQTIKNPNSQRYRAIALLKSRSKVMLTGTPLENNTFDLYAQFSLACPGLLGTRQHFKDQYVMPIDKFNDTRKAAELQKLIRPFLLRRTKKQVATELPEKTEMVIYCEMGEEQRKVYDSYKQEYRNYLMSQKSDELAGQTMHILKGMTLLRQICNAPALISADRYFGNASAKLDTLMEEIEGKSGEHKILVFSSFVGMLDLVRTALQQRKIAYSYLTGQTTKREAEVKRFTGNAEVRVFLISLKAGGAGLNLTEADYVYLIDPWWNPAAEQQAIDRVYRIGQQKHVVAVRLICPDTIEDKIMQLQQRKQRLVEDLIKTEGNLLKTLSKAELLELFS</sequence>
<keyword evidence="1" id="KW-0378">Hydrolase</keyword>
<dbReference type="PROSITE" id="PS51192">
    <property type="entry name" value="HELICASE_ATP_BIND_1"/>
    <property type="match status" value="1"/>
</dbReference>
<reference evidence="4" key="1">
    <citation type="journal article" date="2014" name="Int. J. Syst. Evol. Microbiol.">
        <title>Complete genome sequence of Corynebacterium casei LMG S-19264T (=DSM 44701T), isolated from a smear-ripened cheese.</title>
        <authorList>
            <consortium name="US DOE Joint Genome Institute (JGI-PGF)"/>
            <person name="Walter F."/>
            <person name="Albersmeier A."/>
            <person name="Kalinowski J."/>
            <person name="Ruckert C."/>
        </authorList>
    </citation>
    <scope>NUCLEOTIDE SEQUENCE</scope>
    <source>
        <strain evidence="4">CGMCC 1.15343</strain>
    </source>
</reference>
<organism evidence="4 5">
    <name type="scientific">Pedobacter quisquiliarum</name>
    <dbReference type="NCBI Taxonomy" id="1834438"/>
    <lineage>
        <taxon>Bacteria</taxon>
        <taxon>Pseudomonadati</taxon>
        <taxon>Bacteroidota</taxon>
        <taxon>Sphingobacteriia</taxon>
        <taxon>Sphingobacteriales</taxon>
        <taxon>Sphingobacteriaceae</taxon>
        <taxon>Pedobacter</taxon>
    </lineage>
</organism>
<evidence type="ECO:0000313" key="5">
    <source>
        <dbReference type="Proteomes" id="UP000651668"/>
    </source>
</evidence>
<dbReference type="RefSeq" id="WP_188627575.1">
    <property type="nucleotide sequence ID" value="NZ_BMIL01000010.1"/>
</dbReference>
<dbReference type="CDD" id="cd18793">
    <property type="entry name" value="SF2_C_SNF"/>
    <property type="match status" value="1"/>
</dbReference>
<dbReference type="InterPro" id="IPR013663">
    <property type="entry name" value="Helicase_SWF/SNF/SWI_bac"/>
</dbReference>
<dbReference type="EMBL" id="BMIL01000010">
    <property type="protein sequence ID" value="GGC73054.1"/>
    <property type="molecule type" value="Genomic_DNA"/>
</dbReference>
<name>A0A916UGN3_9SPHI</name>
<dbReference type="SMART" id="SM00487">
    <property type="entry name" value="DEXDc"/>
    <property type="match status" value="1"/>
</dbReference>
<dbReference type="InterPro" id="IPR001650">
    <property type="entry name" value="Helicase_C-like"/>
</dbReference>
<proteinExistence type="predicted"/>
<dbReference type="Gene3D" id="3.40.50.10810">
    <property type="entry name" value="Tandem AAA-ATPase domain"/>
    <property type="match status" value="1"/>
</dbReference>
<dbReference type="Pfam" id="PF00271">
    <property type="entry name" value="Helicase_C"/>
    <property type="match status" value="1"/>
</dbReference>
<dbReference type="InterPro" id="IPR038718">
    <property type="entry name" value="SNF2-like_sf"/>
</dbReference>
<dbReference type="GO" id="GO:0005524">
    <property type="term" value="F:ATP binding"/>
    <property type="evidence" value="ECO:0007669"/>
    <property type="project" value="InterPro"/>
</dbReference>
<dbReference type="AlphaFoldDB" id="A0A916UGN3"/>
<evidence type="ECO:0000259" key="3">
    <source>
        <dbReference type="PROSITE" id="PS51194"/>
    </source>
</evidence>
<evidence type="ECO:0000256" key="1">
    <source>
        <dbReference type="ARBA" id="ARBA00022801"/>
    </source>
</evidence>
<dbReference type="Pfam" id="PF08455">
    <property type="entry name" value="SNF2_assoc"/>
    <property type="match status" value="1"/>
</dbReference>
<evidence type="ECO:0008006" key="6">
    <source>
        <dbReference type="Google" id="ProtNLM"/>
    </source>
</evidence>
<feature type="domain" description="Helicase C-terminal" evidence="3">
    <location>
        <begin position="803"/>
        <end position="954"/>
    </location>
</feature>
<dbReference type="InterPro" id="IPR014001">
    <property type="entry name" value="Helicase_ATP-bd"/>
</dbReference>
<dbReference type="PROSITE" id="PS51194">
    <property type="entry name" value="HELICASE_CTER"/>
    <property type="match status" value="1"/>
</dbReference>
<dbReference type="InterPro" id="IPR000330">
    <property type="entry name" value="SNF2_N"/>
</dbReference>